<dbReference type="InterPro" id="IPR003961">
    <property type="entry name" value="FN3_dom"/>
</dbReference>
<feature type="chain" id="PRO_5021415529" evidence="4">
    <location>
        <begin position="21"/>
        <end position="674"/>
    </location>
</feature>
<evidence type="ECO:0000313" key="7">
    <source>
        <dbReference type="Ensembl" id="ENSHHUP00000053839.1"/>
    </source>
</evidence>
<dbReference type="GeneTree" id="ENSGT01150000286978"/>
<name>A0A4W5NY67_9TELE</name>
<dbReference type="PANTHER" id="PTHR14340">
    <property type="entry name" value="MICROFIBRIL-ASSOCIATED GLYCOPROTEIN 3"/>
    <property type="match status" value="1"/>
</dbReference>
<evidence type="ECO:0000256" key="2">
    <source>
        <dbReference type="ARBA" id="ARBA00022737"/>
    </source>
</evidence>
<dbReference type="CDD" id="cd00063">
    <property type="entry name" value="FN3"/>
    <property type="match status" value="2"/>
</dbReference>
<dbReference type="SMART" id="SM00060">
    <property type="entry name" value="FN3"/>
    <property type="match status" value="2"/>
</dbReference>
<dbReference type="SUPFAM" id="SSF49265">
    <property type="entry name" value="Fibronectin type III"/>
    <property type="match status" value="1"/>
</dbReference>
<dbReference type="Pfam" id="PF07679">
    <property type="entry name" value="I-set"/>
    <property type="match status" value="3"/>
</dbReference>
<dbReference type="InterPro" id="IPR011009">
    <property type="entry name" value="Kinase-like_dom_sf"/>
</dbReference>
<evidence type="ECO:0000313" key="8">
    <source>
        <dbReference type="Proteomes" id="UP000314982"/>
    </source>
</evidence>
<proteinExistence type="inferred from homology"/>
<keyword evidence="8" id="KW-1185">Reference proteome</keyword>
<evidence type="ECO:0000259" key="6">
    <source>
        <dbReference type="PROSITE" id="PS50835"/>
    </source>
</evidence>
<dbReference type="PANTHER" id="PTHR14340:SF13">
    <property type="entry name" value="TITIN"/>
    <property type="match status" value="1"/>
</dbReference>
<reference evidence="7" key="3">
    <citation type="submission" date="2025-09" db="UniProtKB">
        <authorList>
            <consortium name="Ensembl"/>
        </authorList>
    </citation>
    <scope>IDENTIFICATION</scope>
</reference>
<dbReference type="SUPFAM" id="SSF48726">
    <property type="entry name" value="Immunoglobulin"/>
    <property type="match status" value="3"/>
</dbReference>
<dbReference type="GO" id="GO:0004672">
    <property type="term" value="F:protein kinase activity"/>
    <property type="evidence" value="ECO:0007669"/>
    <property type="project" value="InterPro"/>
</dbReference>
<dbReference type="InterPro" id="IPR036179">
    <property type="entry name" value="Ig-like_dom_sf"/>
</dbReference>
<evidence type="ECO:0000256" key="1">
    <source>
        <dbReference type="ARBA" id="ARBA00006692"/>
    </source>
</evidence>
<accession>A0A4W5NY67</accession>
<keyword evidence="2" id="KW-0677">Repeat</keyword>
<feature type="domain" description="Ig-like" evidence="6">
    <location>
        <begin position="319"/>
        <end position="496"/>
    </location>
</feature>
<protein>
    <submittedName>
        <fullName evidence="7">Uncharacterized protein</fullName>
    </submittedName>
</protein>
<dbReference type="InterPro" id="IPR036116">
    <property type="entry name" value="FN3_sf"/>
</dbReference>
<keyword evidence="4" id="KW-0732">Signal</keyword>
<dbReference type="Proteomes" id="UP000314982">
    <property type="component" value="Unassembled WGS sequence"/>
</dbReference>
<feature type="domain" description="Ig-like" evidence="6">
    <location>
        <begin position="248"/>
        <end position="312"/>
    </location>
</feature>
<dbReference type="FunFam" id="2.60.40.10:FF:000867">
    <property type="entry name" value="Titin a"/>
    <property type="match status" value="1"/>
</dbReference>
<dbReference type="SUPFAM" id="SSF56112">
    <property type="entry name" value="Protein kinase-like (PK-like)"/>
    <property type="match status" value="1"/>
</dbReference>
<reference evidence="8" key="1">
    <citation type="submission" date="2018-06" db="EMBL/GenBank/DDBJ databases">
        <title>Genome assembly of Danube salmon.</title>
        <authorList>
            <person name="Macqueen D.J."/>
            <person name="Gundappa M.K."/>
        </authorList>
    </citation>
    <scope>NUCLEOTIDE SEQUENCE [LARGE SCALE GENOMIC DNA]</scope>
</reference>
<dbReference type="PROSITE" id="PS50835">
    <property type="entry name" value="IG_LIKE"/>
    <property type="match status" value="3"/>
</dbReference>
<dbReference type="GO" id="GO:0005524">
    <property type="term" value="F:ATP binding"/>
    <property type="evidence" value="ECO:0007669"/>
    <property type="project" value="InterPro"/>
</dbReference>
<dbReference type="SMART" id="SM00409">
    <property type="entry name" value="IG"/>
    <property type="match status" value="3"/>
</dbReference>
<keyword evidence="3" id="KW-0393">Immunoglobulin domain</keyword>
<feature type="domain" description="Ig-like" evidence="6">
    <location>
        <begin position="136"/>
        <end position="224"/>
    </location>
</feature>
<dbReference type="InterPro" id="IPR000719">
    <property type="entry name" value="Prot_kinase_dom"/>
</dbReference>
<dbReference type="Gene3D" id="1.10.510.10">
    <property type="entry name" value="Transferase(Phosphotransferase) domain 1"/>
    <property type="match status" value="1"/>
</dbReference>
<evidence type="ECO:0000259" key="5">
    <source>
        <dbReference type="PROSITE" id="PS50011"/>
    </source>
</evidence>
<dbReference type="AlphaFoldDB" id="A0A4W5NY67"/>
<evidence type="ECO:0000256" key="3">
    <source>
        <dbReference type="ARBA" id="ARBA00023319"/>
    </source>
</evidence>
<dbReference type="Pfam" id="PF00069">
    <property type="entry name" value="Pkinase"/>
    <property type="match status" value="1"/>
</dbReference>
<dbReference type="InterPro" id="IPR003599">
    <property type="entry name" value="Ig_sub"/>
</dbReference>
<dbReference type="InterPro" id="IPR013783">
    <property type="entry name" value="Ig-like_fold"/>
</dbReference>
<dbReference type="InterPro" id="IPR013098">
    <property type="entry name" value="Ig_I-set"/>
</dbReference>
<evidence type="ECO:0000256" key="4">
    <source>
        <dbReference type="SAM" id="SignalP"/>
    </source>
</evidence>
<comment type="similarity">
    <text evidence="1">Belongs to the protein kinase superfamily. CAMK Ser/Thr protein kinase family.</text>
</comment>
<dbReference type="Ensembl" id="ENSHHUT00000055714.1">
    <property type="protein sequence ID" value="ENSHHUP00000053839.1"/>
    <property type="gene ID" value="ENSHHUG00000032310.1"/>
</dbReference>
<dbReference type="Pfam" id="PF00041">
    <property type="entry name" value="fn3"/>
    <property type="match status" value="1"/>
</dbReference>
<organism evidence="7 8">
    <name type="scientific">Hucho hucho</name>
    <name type="common">huchen</name>
    <dbReference type="NCBI Taxonomy" id="62062"/>
    <lineage>
        <taxon>Eukaryota</taxon>
        <taxon>Metazoa</taxon>
        <taxon>Chordata</taxon>
        <taxon>Craniata</taxon>
        <taxon>Vertebrata</taxon>
        <taxon>Euteleostomi</taxon>
        <taxon>Actinopterygii</taxon>
        <taxon>Neopterygii</taxon>
        <taxon>Teleostei</taxon>
        <taxon>Protacanthopterygii</taxon>
        <taxon>Salmoniformes</taxon>
        <taxon>Salmonidae</taxon>
        <taxon>Salmoninae</taxon>
        <taxon>Hucho</taxon>
    </lineage>
</organism>
<reference evidence="7" key="2">
    <citation type="submission" date="2025-08" db="UniProtKB">
        <authorList>
            <consortium name="Ensembl"/>
        </authorList>
    </citation>
    <scope>IDENTIFICATION</scope>
</reference>
<sequence>MWSVGVLTYVLLSGLNPFAAESITKMIENISNAEYIFDSEAFKETSLEGMDFCDRLLCKDLKKRMTAHEALEHPWLRLKLEYLSKKTIKTLRHRRYYQTLVKKERETIVSAARVAFGGGYRSYRGYAVGKVKIAHPTEGLRAGPVMHGSSEEGGHVRFVCNIENYDETTKATWYFGTRQLTASHKYEISYINGVASIYVKEIETSDDGVYRCKVISQDGEDNFTLPLYNRAAYIGEDVRFGVTITVHPEPTVTWLKAGQKIKRDDKKYTFISDKGLYQLMIHNLDLDDDSEYTVMAHNKFGEDSCTARLTVTPHPVRAPRIEALPEDITIELGKVLTVACAFSGEPTPNIEWSRGGRTLPGEDSLCVGGLGSVCYIWSISPLLSGVLCEFKHALSLIKHALSLTEEAIFNPDIAMRTHYIIKAKRGVITVPLDGRPAPSATWMFREENIDNNTKYEFHHTDTTSTLVIPEVGRNDTGKYTVKFENGVGEPKSMTLSVKVQDSPAACTNLVLKDVTRGKVIMCWEESELDGGADITNYIIEKRDSSNRSYSNLSEKTSFFFCVSAENEFGIKEVAMKDASKTSVTLHWVKPDYDGGSIISDYVIEKRLKDEEETDYRILGHLEELEYQFRVFAQNDAGFSRKSDESNTTMAVSPVGKFLFRSNGNNHGLVLIKVY</sequence>
<dbReference type="InterPro" id="IPR007110">
    <property type="entry name" value="Ig-like_dom"/>
</dbReference>
<dbReference type="FunFam" id="2.60.40.10:FF:000031">
    <property type="entry name" value="Myosin-binding protein C, slow type"/>
    <property type="match status" value="1"/>
</dbReference>
<dbReference type="Gene3D" id="2.60.40.10">
    <property type="entry name" value="Immunoglobulins"/>
    <property type="match status" value="6"/>
</dbReference>
<dbReference type="PROSITE" id="PS50011">
    <property type="entry name" value="PROTEIN_KINASE_DOM"/>
    <property type="match status" value="1"/>
</dbReference>
<feature type="domain" description="Protein kinase" evidence="5">
    <location>
        <begin position="1"/>
        <end position="76"/>
    </location>
</feature>
<feature type="signal peptide" evidence="4">
    <location>
        <begin position="1"/>
        <end position="20"/>
    </location>
</feature>